<dbReference type="EMBL" id="NBZD01000001">
    <property type="protein sequence ID" value="PNH19462.1"/>
    <property type="molecule type" value="Genomic_DNA"/>
</dbReference>
<comment type="function">
    <text evidence="1">This protein catalyzes the committed step to the synthesis of the acidic phospholipids.</text>
</comment>
<comment type="catalytic activity">
    <reaction evidence="15">
        <text>a CDP-1,2-diacyl-sn-glycerol + sn-glycerol 3-phosphate = a 1,2-diacyl-sn-glycero-3-phospho-(1'-sn-glycero-3'-phosphate) + CMP + H(+)</text>
        <dbReference type="Rhea" id="RHEA:12593"/>
        <dbReference type="ChEBI" id="CHEBI:15378"/>
        <dbReference type="ChEBI" id="CHEBI:57597"/>
        <dbReference type="ChEBI" id="CHEBI:58332"/>
        <dbReference type="ChEBI" id="CHEBI:60110"/>
        <dbReference type="ChEBI" id="CHEBI:60377"/>
        <dbReference type="EC" id="2.7.8.5"/>
    </reaction>
</comment>
<protein>
    <recommendedName>
        <fullName evidence="6 16">CDP-diacylglycerol--glycerol-3-phosphate 3-phosphatidyltransferase</fullName>
        <ecNumber evidence="5 16">2.7.8.5</ecNumber>
    </recommendedName>
</protein>
<keyword evidence="10 18" id="KW-1133">Transmembrane helix</keyword>
<evidence type="ECO:0000256" key="4">
    <source>
        <dbReference type="ARBA" id="ARBA00010441"/>
    </source>
</evidence>
<evidence type="ECO:0000256" key="8">
    <source>
        <dbReference type="ARBA" id="ARBA00022679"/>
    </source>
</evidence>
<evidence type="ECO:0000256" key="14">
    <source>
        <dbReference type="ARBA" id="ARBA00023264"/>
    </source>
</evidence>
<dbReference type="PANTHER" id="PTHR14269">
    <property type="entry name" value="CDP-DIACYLGLYCEROL--GLYCEROL-3-PHOSPHATE 3-PHOSPHATIDYLTRANSFERASE-RELATED"/>
    <property type="match status" value="1"/>
</dbReference>
<dbReference type="PIRSF" id="PIRSF000847">
    <property type="entry name" value="Phos_ph_gly_syn"/>
    <property type="match status" value="1"/>
</dbReference>
<sequence length="197" mass="21673">MNLPNKLTIMRCILTPFVVLFMIPIATLNTSNPWNIFIGKYGMVIALILFAIASITDHLDGAIARKYGLITNLGKFLDPIADKILVLAVLIAFVALGVVHTLAPIIILFREFAITGVRLLAIEKGKVIAASNLGKLKTVSQIIALIILMLYKITEALYPAFSLPLYVIGQTALWISVVLTLLSGYDYIRKSKDLFLD</sequence>
<evidence type="ECO:0000256" key="16">
    <source>
        <dbReference type="NCBIfam" id="TIGR00560"/>
    </source>
</evidence>
<evidence type="ECO:0000256" key="1">
    <source>
        <dbReference type="ARBA" id="ARBA00003973"/>
    </source>
</evidence>
<dbReference type="RefSeq" id="WP_012993656.1">
    <property type="nucleotide sequence ID" value="NZ_NBZD01000001.1"/>
</dbReference>
<evidence type="ECO:0000256" key="3">
    <source>
        <dbReference type="ARBA" id="ARBA00005042"/>
    </source>
</evidence>
<organism evidence="19 20">
    <name type="scientific">Mageeibacillus indolicus</name>
    <dbReference type="NCBI Taxonomy" id="884684"/>
    <lineage>
        <taxon>Bacteria</taxon>
        <taxon>Bacillati</taxon>
        <taxon>Bacillota</taxon>
        <taxon>Clostridia</taxon>
        <taxon>Eubacteriales</taxon>
        <taxon>Oscillospiraceae</taxon>
        <taxon>Mageeibacillus</taxon>
    </lineage>
</organism>
<dbReference type="UniPathway" id="UPA00084">
    <property type="reaction ID" value="UER00503"/>
</dbReference>
<dbReference type="InterPro" id="IPR004570">
    <property type="entry name" value="Phosphatidylglycerol_P_synth"/>
</dbReference>
<evidence type="ECO:0000256" key="9">
    <source>
        <dbReference type="ARBA" id="ARBA00022692"/>
    </source>
</evidence>
<evidence type="ECO:0000256" key="5">
    <source>
        <dbReference type="ARBA" id="ARBA00013170"/>
    </source>
</evidence>
<evidence type="ECO:0000256" key="6">
    <source>
        <dbReference type="ARBA" id="ARBA00014944"/>
    </source>
</evidence>
<comment type="similarity">
    <text evidence="4 17">Belongs to the CDP-alcohol phosphatidyltransferase class-I family.</text>
</comment>
<dbReference type="InterPro" id="IPR050324">
    <property type="entry name" value="CDP-alcohol_PTase-I"/>
</dbReference>
<dbReference type="GO" id="GO:0016020">
    <property type="term" value="C:membrane"/>
    <property type="evidence" value="ECO:0007669"/>
    <property type="project" value="UniProtKB-SubCell"/>
</dbReference>
<dbReference type="InterPro" id="IPR000462">
    <property type="entry name" value="CDP-OH_P_trans"/>
</dbReference>
<gene>
    <name evidence="19" type="ORF">B7R76_00825</name>
</gene>
<dbReference type="Pfam" id="PF01066">
    <property type="entry name" value="CDP-OH_P_transf"/>
    <property type="match status" value="1"/>
</dbReference>
<dbReference type="InterPro" id="IPR048254">
    <property type="entry name" value="CDP_ALCOHOL_P_TRANSF_CS"/>
</dbReference>
<name>A0A2J8B3W3_9FIRM</name>
<dbReference type="NCBIfam" id="TIGR00560">
    <property type="entry name" value="pgsA"/>
    <property type="match status" value="1"/>
</dbReference>
<dbReference type="PROSITE" id="PS00379">
    <property type="entry name" value="CDP_ALCOHOL_P_TRANSF"/>
    <property type="match status" value="1"/>
</dbReference>
<keyword evidence="9 18" id="KW-0812">Transmembrane</keyword>
<evidence type="ECO:0000256" key="12">
    <source>
        <dbReference type="ARBA" id="ARBA00023136"/>
    </source>
</evidence>
<evidence type="ECO:0000256" key="2">
    <source>
        <dbReference type="ARBA" id="ARBA00004141"/>
    </source>
</evidence>
<keyword evidence="11" id="KW-0443">Lipid metabolism</keyword>
<keyword evidence="7" id="KW-0444">Lipid biosynthesis</keyword>
<evidence type="ECO:0000256" key="11">
    <source>
        <dbReference type="ARBA" id="ARBA00023098"/>
    </source>
</evidence>
<keyword evidence="14" id="KW-1208">Phospholipid metabolism</keyword>
<evidence type="ECO:0000313" key="20">
    <source>
        <dbReference type="Proteomes" id="UP000236394"/>
    </source>
</evidence>
<dbReference type="InterPro" id="IPR043130">
    <property type="entry name" value="CDP-OH_PTrfase_TM_dom"/>
</dbReference>
<dbReference type="Proteomes" id="UP000236394">
    <property type="component" value="Unassembled WGS sequence"/>
</dbReference>
<comment type="caution">
    <text evidence="19">The sequence shown here is derived from an EMBL/GenBank/DDBJ whole genome shotgun (WGS) entry which is preliminary data.</text>
</comment>
<evidence type="ECO:0000256" key="10">
    <source>
        <dbReference type="ARBA" id="ARBA00022989"/>
    </source>
</evidence>
<keyword evidence="12 18" id="KW-0472">Membrane</keyword>
<feature type="transmembrane region" description="Helical" evidence="18">
    <location>
        <begin position="12"/>
        <end position="28"/>
    </location>
</feature>
<proteinExistence type="inferred from homology"/>
<dbReference type="AlphaFoldDB" id="A0A2J8B3W3"/>
<evidence type="ECO:0000313" key="19">
    <source>
        <dbReference type="EMBL" id="PNH19462.1"/>
    </source>
</evidence>
<feature type="transmembrane region" description="Helical" evidence="18">
    <location>
        <begin position="76"/>
        <end position="96"/>
    </location>
</feature>
<dbReference type="GO" id="GO:0008444">
    <property type="term" value="F:CDP-diacylglycerol-glycerol-3-phosphate 3-phosphatidyltransferase activity"/>
    <property type="evidence" value="ECO:0007669"/>
    <property type="project" value="UniProtKB-UniRule"/>
</dbReference>
<evidence type="ECO:0000256" key="13">
    <source>
        <dbReference type="ARBA" id="ARBA00023209"/>
    </source>
</evidence>
<accession>A0A2J8B3W3</accession>
<keyword evidence="8 17" id="KW-0808">Transferase</keyword>
<dbReference type="PANTHER" id="PTHR14269:SF62">
    <property type="entry name" value="CDP-DIACYLGLYCEROL--GLYCEROL-3-PHOSPHATE 3-PHOSPHATIDYLTRANSFERASE 1, CHLOROPLASTIC"/>
    <property type="match status" value="1"/>
</dbReference>
<dbReference type="GO" id="GO:0006655">
    <property type="term" value="P:phosphatidylglycerol biosynthetic process"/>
    <property type="evidence" value="ECO:0007669"/>
    <property type="project" value="UniProtKB-UniPathway"/>
</dbReference>
<feature type="transmembrane region" description="Helical" evidence="18">
    <location>
        <begin position="34"/>
        <end position="55"/>
    </location>
</feature>
<keyword evidence="13" id="KW-0594">Phospholipid biosynthesis</keyword>
<dbReference type="EC" id="2.7.8.5" evidence="5 16"/>
<comment type="pathway">
    <text evidence="3">Phospholipid metabolism; phosphatidylglycerol biosynthesis; phosphatidylglycerol from CDP-diacylglycerol: step 1/2.</text>
</comment>
<evidence type="ECO:0000256" key="15">
    <source>
        <dbReference type="ARBA" id="ARBA00048586"/>
    </source>
</evidence>
<reference evidence="20" key="1">
    <citation type="submission" date="2017-04" db="EMBL/GenBank/DDBJ databases">
        <authorList>
            <person name="Bumgarner R.E."/>
            <person name="Fredricks D.N."/>
            <person name="Srinivasan S."/>
        </authorList>
    </citation>
    <scope>NUCLEOTIDE SEQUENCE [LARGE SCALE GENOMIC DNA]</scope>
    <source>
        <strain evidence="20">KA00405</strain>
    </source>
</reference>
<evidence type="ECO:0000256" key="7">
    <source>
        <dbReference type="ARBA" id="ARBA00022516"/>
    </source>
</evidence>
<comment type="subcellular location">
    <subcellularLocation>
        <location evidence="2">Membrane</location>
        <topology evidence="2">Multi-pass membrane protein</topology>
    </subcellularLocation>
</comment>
<evidence type="ECO:0000256" key="17">
    <source>
        <dbReference type="RuleBase" id="RU003750"/>
    </source>
</evidence>
<feature type="transmembrane region" description="Helical" evidence="18">
    <location>
        <begin position="167"/>
        <end position="188"/>
    </location>
</feature>
<dbReference type="Gene3D" id="1.20.120.1760">
    <property type="match status" value="1"/>
</dbReference>
<evidence type="ECO:0000256" key="18">
    <source>
        <dbReference type="SAM" id="Phobius"/>
    </source>
</evidence>
<dbReference type="OMA" id="WSMVYYL"/>